<dbReference type="AlphaFoldDB" id="A0A1I5Y1K2"/>
<evidence type="ECO:0000313" key="4">
    <source>
        <dbReference type="Proteomes" id="UP000198577"/>
    </source>
</evidence>
<keyword evidence="1" id="KW-1133">Transmembrane helix</keyword>
<evidence type="ECO:0000259" key="2">
    <source>
        <dbReference type="PROSITE" id="PS50106"/>
    </source>
</evidence>
<dbReference type="STRING" id="937334.SAMN05444406_1347"/>
<dbReference type="InterPro" id="IPR001478">
    <property type="entry name" value="PDZ"/>
</dbReference>
<accession>A0A1I5Y1K2</accession>
<organism evidence="3 4">
    <name type="scientific">Caldicoprobacter faecalis</name>
    <dbReference type="NCBI Taxonomy" id="937334"/>
    <lineage>
        <taxon>Bacteria</taxon>
        <taxon>Bacillati</taxon>
        <taxon>Bacillota</taxon>
        <taxon>Clostridia</taxon>
        <taxon>Caldicoprobacterales</taxon>
        <taxon>Caldicoprobacteraceae</taxon>
        <taxon>Caldicoprobacter</taxon>
    </lineage>
</organism>
<evidence type="ECO:0000313" key="3">
    <source>
        <dbReference type="EMBL" id="SFQ37990.1"/>
    </source>
</evidence>
<feature type="transmembrane region" description="Helical" evidence="1">
    <location>
        <begin position="52"/>
        <end position="74"/>
    </location>
</feature>
<dbReference type="InterPro" id="IPR036034">
    <property type="entry name" value="PDZ_sf"/>
</dbReference>
<dbReference type="EMBL" id="FOXR01000034">
    <property type="protein sequence ID" value="SFQ37990.1"/>
    <property type="molecule type" value="Genomic_DNA"/>
</dbReference>
<dbReference type="SUPFAM" id="SSF50156">
    <property type="entry name" value="PDZ domain-like"/>
    <property type="match status" value="1"/>
</dbReference>
<feature type="transmembrane region" description="Helical" evidence="1">
    <location>
        <begin position="208"/>
        <end position="228"/>
    </location>
</feature>
<dbReference type="PROSITE" id="PS50106">
    <property type="entry name" value="PDZ"/>
    <property type="match status" value="1"/>
</dbReference>
<protein>
    <submittedName>
        <fullName evidence="3">PDZ domain-containing protein</fullName>
    </submittedName>
</protein>
<dbReference type="Pfam" id="PF17820">
    <property type="entry name" value="PDZ_6"/>
    <property type="match status" value="1"/>
</dbReference>
<feature type="transmembrane region" description="Helical" evidence="1">
    <location>
        <begin position="6"/>
        <end position="31"/>
    </location>
</feature>
<feature type="transmembrane region" description="Helical" evidence="1">
    <location>
        <begin position="126"/>
        <end position="144"/>
    </location>
</feature>
<gene>
    <name evidence="3" type="ORF">SAMN05444406_1347</name>
</gene>
<dbReference type="OrthoDB" id="198399at2"/>
<dbReference type="RefSeq" id="WP_092282706.1">
    <property type="nucleotide sequence ID" value="NZ_FOXR01000034.1"/>
</dbReference>
<keyword evidence="4" id="KW-1185">Reference proteome</keyword>
<dbReference type="Gene3D" id="2.30.42.10">
    <property type="match status" value="1"/>
</dbReference>
<feature type="transmembrane region" description="Helical" evidence="1">
    <location>
        <begin position="80"/>
        <end position="96"/>
    </location>
</feature>
<sequence>MALVKLIFSSFAQAITSLFFIGIVMVAYLYIQRNARLEESWLGVLRNPVSTQLADVVLYGMLVGLMASVLIVLIGIAIDYNAILFIWPLALFLMLFNQRYICFSYAGGIVSLVSLLTGWPKVDVSSLIALVGILHLMESLLIILDGYKDSLPVWIEHRMFKPVGAYLMQKVWPIPLVVLVIPEAGASLASGGGVAMPDWWPLFKPQNMAQVFALLPIVAVLGYGDIAITQLPNERTRESGFWLGVYSTAILIMAVVSSRVYWVKYVAAVSAPLFHELLIILSKRGQMRGKPAFAVPWRGLRVLEVLPESPAQKMGVQRGDILLRLNGRDINSEDMLHEVLSQCMYFIWVEVRRKDKVLTLEYQDYQNPIEDLGIIFVPRTTGRYFRVDEQKGIIFRLWKRIRHSMKEAQSQ</sequence>
<dbReference type="SMART" id="SM00228">
    <property type="entry name" value="PDZ"/>
    <property type="match status" value="1"/>
</dbReference>
<dbReference type="Proteomes" id="UP000198577">
    <property type="component" value="Unassembled WGS sequence"/>
</dbReference>
<reference evidence="3 4" key="1">
    <citation type="submission" date="2016-10" db="EMBL/GenBank/DDBJ databases">
        <authorList>
            <person name="de Groot N.N."/>
        </authorList>
    </citation>
    <scope>NUCLEOTIDE SEQUENCE [LARGE SCALE GENOMIC DNA]</scope>
    <source>
        <strain evidence="3 4">DSM 20678</strain>
    </source>
</reference>
<evidence type="ECO:0000256" key="1">
    <source>
        <dbReference type="SAM" id="Phobius"/>
    </source>
</evidence>
<dbReference type="InterPro" id="IPR041489">
    <property type="entry name" value="PDZ_6"/>
</dbReference>
<feature type="transmembrane region" description="Helical" evidence="1">
    <location>
        <begin position="240"/>
        <end position="256"/>
    </location>
</feature>
<keyword evidence="1" id="KW-0472">Membrane</keyword>
<name>A0A1I5Y1K2_9FIRM</name>
<feature type="transmembrane region" description="Helical" evidence="1">
    <location>
        <begin position="165"/>
        <end position="188"/>
    </location>
</feature>
<feature type="domain" description="PDZ" evidence="2">
    <location>
        <begin position="278"/>
        <end position="338"/>
    </location>
</feature>
<keyword evidence="1" id="KW-0812">Transmembrane</keyword>
<proteinExistence type="predicted"/>